<dbReference type="SMART" id="SM00862">
    <property type="entry name" value="Trans_reg_C"/>
    <property type="match status" value="1"/>
</dbReference>
<keyword evidence="2" id="KW-0805">Transcription regulation</keyword>
<dbReference type="PANTHER" id="PTHR48111">
    <property type="entry name" value="REGULATOR OF RPOS"/>
    <property type="match status" value="1"/>
</dbReference>
<gene>
    <name evidence="10" type="ORF">IAD26_02590</name>
</gene>
<dbReference type="PROSITE" id="PS50110">
    <property type="entry name" value="RESPONSE_REGULATORY"/>
    <property type="match status" value="1"/>
</dbReference>
<evidence type="ECO:0000313" key="11">
    <source>
        <dbReference type="Proteomes" id="UP000886748"/>
    </source>
</evidence>
<dbReference type="GO" id="GO:0032993">
    <property type="term" value="C:protein-DNA complex"/>
    <property type="evidence" value="ECO:0007669"/>
    <property type="project" value="TreeGrafter"/>
</dbReference>
<evidence type="ECO:0000256" key="3">
    <source>
        <dbReference type="ARBA" id="ARBA00023125"/>
    </source>
</evidence>
<feature type="domain" description="OmpR/PhoB-type" evidence="9">
    <location>
        <begin position="130"/>
        <end position="226"/>
    </location>
</feature>
<dbReference type="Gene3D" id="3.40.50.2300">
    <property type="match status" value="1"/>
</dbReference>
<dbReference type="GO" id="GO:0006355">
    <property type="term" value="P:regulation of DNA-templated transcription"/>
    <property type="evidence" value="ECO:0007669"/>
    <property type="project" value="InterPro"/>
</dbReference>
<evidence type="ECO:0000256" key="1">
    <source>
        <dbReference type="ARBA" id="ARBA00018672"/>
    </source>
</evidence>
<dbReference type="PANTHER" id="PTHR48111:SF50">
    <property type="entry name" value="KDP OPERON TRANSCRIPTIONAL REGULATORY PROTEIN KDPE"/>
    <property type="match status" value="1"/>
</dbReference>
<dbReference type="SMART" id="SM00448">
    <property type="entry name" value="REC"/>
    <property type="match status" value="1"/>
</dbReference>
<evidence type="ECO:0000256" key="5">
    <source>
        <dbReference type="ARBA" id="ARBA00024867"/>
    </source>
</evidence>
<evidence type="ECO:0000259" key="9">
    <source>
        <dbReference type="PROSITE" id="PS51755"/>
    </source>
</evidence>
<dbReference type="SUPFAM" id="SSF52172">
    <property type="entry name" value="CheY-like"/>
    <property type="match status" value="1"/>
</dbReference>
<keyword evidence="4" id="KW-0804">Transcription</keyword>
<dbReference type="CDD" id="cd00383">
    <property type="entry name" value="trans_reg_C"/>
    <property type="match status" value="1"/>
</dbReference>
<dbReference type="AlphaFoldDB" id="A0A9D1SQG4"/>
<evidence type="ECO:0000256" key="6">
    <source>
        <dbReference type="PROSITE-ProRule" id="PRU00169"/>
    </source>
</evidence>
<dbReference type="InterPro" id="IPR011006">
    <property type="entry name" value="CheY-like_superfamily"/>
</dbReference>
<dbReference type="InterPro" id="IPR001867">
    <property type="entry name" value="OmpR/PhoB-type_DNA-bd"/>
</dbReference>
<evidence type="ECO:0000256" key="2">
    <source>
        <dbReference type="ARBA" id="ARBA00023015"/>
    </source>
</evidence>
<dbReference type="Proteomes" id="UP000886748">
    <property type="component" value="Unassembled WGS sequence"/>
</dbReference>
<dbReference type="InterPro" id="IPR001789">
    <property type="entry name" value="Sig_transdc_resp-reg_receiver"/>
</dbReference>
<reference evidence="10" key="2">
    <citation type="journal article" date="2021" name="PeerJ">
        <title>Extensive microbial diversity within the chicken gut microbiome revealed by metagenomics and culture.</title>
        <authorList>
            <person name="Gilroy R."/>
            <person name="Ravi A."/>
            <person name="Getino M."/>
            <person name="Pursley I."/>
            <person name="Horton D.L."/>
            <person name="Alikhan N.F."/>
            <person name="Baker D."/>
            <person name="Gharbi K."/>
            <person name="Hall N."/>
            <person name="Watson M."/>
            <person name="Adriaenssens E.M."/>
            <person name="Foster-Nyarko E."/>
            <person name="Jarju S."/>
            <person name="Secka A."/>
            <person name="Antonio M."/>
            <person name="Oren A."/>
            <person name="Chaudhuri R.R."/>
            <person name="La Ragione R."/>
            <person name="Hildebrand F."/>
            <person name="Pallen M.J."/>
        </authorList>
    </citation>
    <scope>NUCLEOTIDE SEQUENCE</scope>
    <source>
        <strain evidence="10">CHK154-7741</strain>
    </source>
</reference>
<dbReference type="InterPro" id="IPR036388">
    <property type="entry name" value="WH-like_DNA-bd_sf"/>
</dbReference>
<dbReference type="CDD" id="cd17620">
    <property type="entry name" value="REC_OmpR_KdpE-like"/>
    <property type="match status" value="1"/>
</dbReference>
<dbReference type="Gene3D" id="1.10.10.10">
    <property type="entry name" value="Winged helix-like DNA-binding domain superfamily/Winged helix DNA-binding domain"/>
    <property type="match status" value="1"/>
</dbReference>
<evidence type="ECO:0000256" key="4">
    <source>
        <dbReference type="ARBA" id="ARBA00023163"/>
    </source>
</evidence>
<evidence type="ECO:0000259" key="8">
    <source>
        <dbReference type="PROSITE" id="PS50110"/>
    </source>
</evidence>
<dbReference type="Gene3D" id="6.10.250.690">
    <property type="match status" value="1"/>
</dbReference>
<keyword evidence="3 7" id="KW-0238">DNA-binding</keyword>
<keyword evidence="6" id="KW-0597">Phosphoprotein</keyword>
<dbReference type="Pfam" id="PF00486">
    <property type="entry name" value="Trans_reg_C"/>
    <property type="match status" value="1"/>
</dbReference>
<dbReference type="PROSITE" id="PS51755">
    <property type="entry name" value="OMPR_PHOB"/>
    <property type="match status" value="1"/>
</dbReference>
<dbReference type="GO" id="GO:0005829">
    <property type="term" value="C:cytosol"/>
    <property type="evidence" value="ECO:0007669"/>
    <property type="project" value="TreeGrafter"/>
</dbReference>
<evidence type="ECO:0000256" key="7">
    <source>
        <dbReference type="PROSITE-ProRule" id="PRU01091"/>
    </source>
</evidence>
<feature type="modified residue" description="4-aspartylphosphate" evidence="6">
    <location>
        <position position="54"/>
    </location>
</feature>
<comment type="caution">
    <text evidence="10">The sequence shown here is derived from an EMBL/GenBank/DDBJ whole genome shotgun (WGS) entry which is preliminary data.</text>
</comment>
<dbReference type="InterPro" id="IPR039420">
    <property type="entry name" value="WalR-like"/>
</dbReference>
<comment type="function">
    <text evidence="5">May play the central regulatory role in sporulation. It may be an element of the effector pathway responsible for the activation of sporulation genes in response to nutritional stress. Spo0A may act in concert with spo0H (a sigma factor) to control the expression of some genes that are critical to the sporulation process.</text>
</comment>
<dbReference type="EMBL" id="DVOD01000018">
    <property type="protein sequence ID" value="HIU92003.1"/>
    <property type="molecule type" value="Genomic_DNA"/>
</dbReference>
<evidence type="ECO:0000313" key="10">
    <source>
        <dbReference type="EMBL" id="HIU92003.1"/>
    </source>
</evidence>
<dbReference type="GO" id="GO:0000156">
    <property type="term" value="F:phosphorelay response regulator activity"/>
    <property type="evidence" value="ECO:0007669"/>
    <property type="project" value="TreeGrafter"/>
</dbReference>
<reference evidence="10" key="1">
    <citation type="submission" date="2020-10" db="EMBL/GenBank/DDBJ databases">
        <authorList>
            <person name="Gilroy R."/>
        </authorList>
    </citation>
    <scope>NUCLEOTIDE SEQUENCE</scope>
    <source>
        <strain evidence="10">CHK154-7741</strain>
    </source>
</reference>
<proteinExistence type="predicted"/>
<accession>A0A9D1SQG4</accession>
<organism evidence="10 11">
    <name type="scientific">Candidatus Limenecus avicola</name>
    <dbReference type="NCBI Taxonomy" id="2840847"/>
    <lineage>
        <taxon>Bacteria</taxon>
        <taxon>Bacillati</taxon>
        <taxon>Bacillota</taxon>
        <taxon>Clostridia</taxon>
        <taxon>Eubacteriales</taxon>
        <taxon>Clostridiaceae</taxon>
        <taxon>Clostridiaceae incertae sedis</taxon>
        <taxon>Candidatus Limenecus</taxon>
    </lineage>
</organism>
<name>A0A9D1SQG4_9CLOT</name>
<feature type="DNA-binding region" description="OmpR/PhoB-type" evidence="7">
    <location>
        <begin position="130"/>
        <end position="226"/>
    </location>
</feature>
<dbReference type="GO" id="GO:0000976">
    <property type="term" value="F:transcription cis-regulatory region binding"/>
    <property type="evidence" value="ECO:0007669"/>
    <property type="project" value="TreeGrafter"/>
</dbReference>
<sequence>MNKGNILVIEDDKAIQNLIATTLEISNYSFQTASNYADGILKFTSYNPDVVILDLGLPDKDGIEIIKKVRTFSTVPIIVVSARTDNDDKINALDEGADDYLTKPFNTQELLARIRVAIRHKTSAPGNTSADIFTNGSLKIDYAKGCVYVDEQEIHLTAIEYKLLCLLAKNIGKVLTHNHIKKEIWLDENGCDSQLSLRVFVTNLRKKLKSPDYIKTHIGIGYRMVNV</sequence>
<protein>
    <recommendedName>
        <fullName evidence="1">Stage 0 sporulation protein A homolog</fullName>
    </recommendedName>
</protein>
<feature type="domain" description="Response regulatory" evidence="8">
    <location>
        <begin position="5"/>
        <end position="118"/>
    </location>
</feature>
<dbReference type="Pfam" id="PF00072">
    <property type="entry name" value="Response_reg"/>
    <property type="match status" value="1"/>
</dbReference>